<evidence type="ECO:0000256" key="4">
    <source>
        <dbReference type="ARBA" id="ARBA00019465"/>
    </source>
</evidence>
<dbReference type="InterPro" id="IPR003710">
    <property type="entry name" value="ApbA"/>
</dbReference>
<evidence type="ECO:0000256" key="8">
    <source>
        <dbReference type="ARBA" id="ARBA00032024"/>
    </source>
</evidence>
<dbReference type="NCBIfam" id="TIGR00745">
    <property type="entry name" value="apbA_panE"/>
    <property type="match status" value="1"/>
</dbReference>
<evidence type="ECO:0000256" key="1">
    <source>
        <dbReference type="ARBA" id="ARBA00004994"/>
    </source>
</evidence>
<dbReference type="InterPro" id="IPR051402">
    <property type="entry name" value="KPR-Related"/>
</dbReference>
<dbReference type="InterPro" id="IPR013328">
    <property type="entry name" value="6PGD_dom2"/>
</dbReference>
<dbReference type="PANTHER" id="PTHR21708">
    <property type="entry name" value="PROBABLE 2-DEHYDROPANTOATE 2-REDUCTASE"/>
    <property type="match status" value="1"/>
</dbReference>
<dbReference type="SUPFAM" id="SSF51735">
    <property type="entry name" value="NAD(P)-binding Rossmann-fold domains"/>
    <property type="match status" value="1"/>
</dbReference>
<evidence type="ECO:0000256" key="6">
    <source>
        <dbReference type="ARBA" id="ARBA00022857"/>
    </source>
</evidence>
<reference evidence="13 14" key="1">
    <citation type="submission" date="2024-07" db="EMBL/GenBank/DDBJ databases">
        <title>Novosphingobium kalidii RD2P27.</title>
        <authorList>
            <person name="Sun J.-Q."/>
        </authorList>
    </citation>
    <scope>NUCLEOTIDE SEQUENCE [LARGE SCALE GENOMIC DNA]</scope>
    <source>
        <strain evidence="13 14">RD2P27</strain>
    </source>
</reference>
<protein>
    <recommendedName>
        <fullName evidence="4 10">2-dehydropantoate 2-reductase</fullName>
        <ecNumber evidence="3 10">1.1.1.169</ecNumber>
    </recommendedName>
    <alternativeName>
        <fullName evidence="8 10">Ketopantoate reductase</fullName>
    </alternativeName>
</protein>
<sequence>MTAPMRIAVAGVGAVGAVVAYRLAAAGNHVTLVARGQRAEQLRSTGLQLARLPAIAADVVGAAELPEQDAIFLAVKEQGLAPLLEELAAAIAAETLVIPLVNGIPFWMLADHACPGELVGAAVYVVSRLDAAGVAHPTPNARLTLGLPHGASIPRLDALAAMLTTGGIVTKVSADIRADIWAKMALNLATNPLSVVSGATLHDQFHDPALNLIVRAMLEEAVSAGQALGVASAMTVDAMMDVGRAVGPVETSMLQDYKAGRPLELEAIALRCLNLAESRGMSMPVANTVVSLAGFAGRQASSNIQG</sequence>
<evidence type="ECO:0000259" key="11">
    <source>
        <dbReference type="Pfam" id="PF02558"/>
    </source>
</evidence>
<dbReference type="RefSeq" id="WP_353984151.1">
    <property type="nucleotide sequence ID" value="NZ_JBEWLY010000013.1"/>
</dbReference>
<comment type="pathway">
    <text evidence="1 10">Cofactor biosynthesis; (R)-pantothenate biosynthesis; (R)-pantoate from 3-methyl-2-oxobutanoate: step 2/2.</text>
</comment>
<dbReference type="Pfam" id="PF02558">
    <property type="entry name" value="ApbA"/>
    <property type="match status" value="1"/>
</dbReference>
<feature type="domain" description="Ketopantoate reductase N-terminal" evidence="11">
    <location>
        <begin position="7"/>
        <end position="146"/>
    </location>
</feature>
<evidence type="ECO:0000256" key="3">
    <source>
        <dbReference type="ARBA" id="ARBA00013014"/>
    </source>
</evidence>
<dbReference type="Gene3D" id="1.10.1040.10">
    <property type="entry name" value="N-(1-d-carboxylethyl)-l-norvaline Dehydrogenase, domain 2"/>
    <property type="match status" value="1"/>
</dbReference>
<comment type="catalytic activity">
    <reaction evidence="9 10">
        <text>(R)-pantoate + NADP(+) = 2-dehydropantoate + NADPH + H(+)</text>
        <dbReference type="Rhea" id="RHEA:16233"/>
        <dbReference type="ChEBI" id="CHEBI:11561"/>
        <dbReference type="ChEBI" id="CHEBI:15378"/>
        <dbReference type="ChEBI" id="CHEBI:15980"/>
        <dbReference type="ChEBI" id="CHEBI:57783"/>
        <dbReference type="ChEBI" id="CHEBI:58349"/>
        <dbReference type="EC" id="1.1.1.169"/>
    </reaction>
</comment>
<dbReference type="GO" id="GO:0008677">
    <property type="term" value="F:2-dehydropantoate 2-reductase activity"/>
    <property type="evidence" value="ECO:0007669"/>
    <property type="project" value="UniProtKB-EC"/>
</dbReference>
<evidence type="ECO:0000313" key="13">
    <source>
        <dbReference type="EMBL" id="MET1755710.1"/>
    </source>
</evidence>
<evidence type="ECO:0000256" key="2">
    <source>
        <dbReference type="ARBA" id="ARBA00007870"/>
    </source>
</evidence>
<dbReference type="InterPro" id="IPR013752">
    <property type="entry name" value="KPA_reductase"/>
</dbReference>
<organism evidence="13 14">
    <name type="scientific">Novosphingobium kalidii</name>
    <dbReference type="NCBI Taxonomy" id="3230299"/>
    <lineage>
        <taxon>Bacteria</taxon>
        <taxon>Pseudomonadati</taxon>
        <taxon>Pseudomonadota</taxon>
        <taxon>Alphaproteobacteria</taxon>
        <taxon>Sphingomonadales</taxon>
        <taxon>Sphingomonadaceae</taxon>
        <taxon>Novosphingobium</taxon>
    </lineage>
</organism>
<dbReference type="SUPFAM" id="SSF48179">
    <property type="entry name" value="6-phosphogluconate dehydrogenase C-terminal domain-like"/>
    <property type="match status" value="1"/>
</dbReference>
<dbReference type="Pfam" id="PF08546">
    <property type="entry name" value="ApbA_C"/>
    <property type="match status" value="1"/>
</dbReference>
<gene>
    <name evidence="13" type="ORF">ABVV53_09595</name>
</gene>
<accession>A0ABV2D1I9</accession>
<evidence type="ECO:0000256" key="7">
    <source>
        <dbReference type="ARBA" id="ARBA00023002"/>
    </source>
</evidence>
<evidence type="ECO:0000259" key="12">
    <source>
        <dbReference type="Pfam" id="PF08546"/>
    </source>
</evidence>
<keyword evidence="14" id="KW-1185">Reference proteome</keyword>
<dbReference type="Proteomes" id="UP001548713">
    <property type="component" value="Unassembled WGS sequence"/>
</dbReference>
<dbReference type="Gene3D" id="3.40.50.720">
    <property type="entry name" value="NAD(P)-binding Rossmann-like Domain"/>
    <property type="match status" value="1"/>
</dbReference>
<comment type="similarity">
    <text evidence="2 10">Belongs to the ketopantoate reductase family.</text>
</comment>
<evidence type="ECO:0000256" key="5">
    <source>
        <dbReference type="ARBA" id="ARBA00022655"/>
    </source>
</evidence>
<keyword evidence="7 10" id="KW-0560">Oxidoreductase</keyword>
<feature type="domain" description="Ketopantoate reductase C-terminal" evidence="12">
    <location>
        <begin position="175"/>
        <end position="293"/>
    </location>
</feature>
<proteinExistence type="inferred from homology"/>
<keyword evidence="5 10" id="KW-0566">Pantothenate biosynthesis</keyword>
<evidence type="ECO:0000256" key="10">
    <source>
        <dbReference type="RuleBase" id="RU362068"/>
    </source>
</evidence>
<keyword evidence="6 10" id="KW-0521">NADP</keyword>
<dbReference type="EC" id="1.1.1.169" evidence="3 10"/>
<dbReference type="EMBL" id="JBEWLY010000013">
    <property type="protein sequence ID" value="MET1755710.1"/>
    <property type="molecule type" value="Genomic_DNA"/>
</dbReference>
<evidence type="ECO:0000256" key="9">
    <source>
        <dbReference type="ARBA" id="ARBA00048793"/>
    </source>
</evidence>
<comment type="caution">
    <text evidence="13">The sequence shown here is derived from an EMBL/GenBank/DDBJ whole genome shotgun (WGS) entry which is preliminary data.</text>
</comment>
<evidence type="ECO:0000313" key="14">
    <source>
        <dbReference type="Proteomes" id="UP001548713"/>
    </source>
</evidence>
<dbReference type="InterPro" id="IPR008927">
    <property type="entry name" value="6-PGluconate_DH-like_C_sf"/>
</dbReference>
<dbReference type="InterPro" id="IPR036291">
    <property type="entry name" value="NAD(P)-bd_dom_sf"/>
</dbReference>
<dbReference type="PANTHER" id="PTHR21708:SF26">
    <property type="entry name" value="2-DEHYDROPANTOATE 2-REDUCTASE"/>
    <property type="match status" value="1"/>
</dbReference>
<dbReference type="InterPro" id="IPR013332">
    <property type="entry name" value="KPR_N"/>
</dbReference>
<name>A0ABV2D1I9_9SPHN</name>
<comment type="function">
    <text evidence="10">Catalyzes the NADPH-dependent reduction of ketopantoate into pantoic acid.</text>
</comment>